<name>A0A368KXE2_9BACT</name>
<protein>
    <submittedName>
        <fullName evidence="1">Uncharacterized protein</fullName>
    </submittedName>
</protein>
<reference evidence="1 2" key="1">
    <citation type="submission" date="2018-07" db="EMBL/GenBank/DDBJ databases">
        <title>Comparative genomes isolates from brazilian mangrove.</title>
        <authorList>
            <person name="De Araujo J.E."/>
            <person name="Taketani R.G."/>
            <person name="Silva M.C.P."/>
            <person name="Lourenco M.V."/>
            <person name="Oliveira V.M."/>
            <person name="Andreote F.D."/>
        </authorList>
    </citation>
    <scope>NUCLEOTIDE SEQUENCE [LARGE SCALE GENOMIC DNA]</scope>
    <source>
        <strain evidence="1 2">HEX PRIS-MGV</strain>
    </source>
</reference>
<comment type="caution">
    <text evidence="1">The sequence shown here is derived from an EMBL/GenBank/DDBJ whole genome shotgun (WGS) entry which is preliminary data.</text>
</comment>
<accession>A0A368KXE2</accession>
<dbReference type="OrthoDB" id="355828at2"/>
<dbReference type="AlphaFoldDB" id="A0A368KXE2"/>
<gene>
    <name evidence="1" type="ORF">DTL42_01365</name>
</gene>
<evidence type="ECO:0000313" key="1">
    <source>
        <dbReference type="EMBL" id="RCS55780.1"/>
    </source>
</evidence>
<proteinExistence type="predicted"/>
<sequence>MTNVPEDHCSEEIRDVIQVNGDAVRGHLDELVRSTVEETLNQIRCKDGPIVRSEALPAVARSC</sequence>
<dbReference type="Proteomes" id="UP000253562">
    <property type="component" value="Unassembled WGS sequence"/>
</dbReference>
<dbReference type="EMBL" id="QPEX01000007">
    <property type="protein sequence ID" value="RCS55780.1"/>
    <property type="molecule type" value="Genomic_DNA"/>
</dbReference>
<organism evidence="1 2">
    <name type="scientific">Bremerella cremea</name>
    <dbReference type="NCBI Taxonomy" id="1031537"/>
    <lineage>
        <taxon>Bacteria</taxon>
        <taxon>Pseudomonadati</taxon>
        <taxon>Planctomycetota</taxon>
        <taxon>Planctomycetia</taxon>
        <taxon>Pirellulales</taxon>
        <taxon>Pirellulaceae</taxon>
        <taxon>Bremerella</taxon>
    </lineage>
</organism>
<evidence type="ECO:0000313" key="2">
    <source>
        <dbReference type="Proteomes" id="UP000253562"/>
    </source>
</evidence>